<dbReference type="EMBL" id="BAABDJ010000038">
    <property type="protein sequence ID" value="GAA4017809.1"/>
    <property type="molecule type" value="Genomic_DNA"/>
</dbReference>
<accession>A0ABP7SXP5</accession>
<dbReference type="InterPro" id="IPR007627">
    <property type="entry name" value="RNA_pol_sigma70_r2"/>
</dbReference>
<evidence type="ECO:0000256" key="5">
    <source>
        <dbReference type="ARBA" id="ARBA00023163"/>
    </source>
</evidence>
<dbReference type="Pfam" id="PF04542">
    <property type="entry name" value="Sigma70_r2"/>
    <property type="match status" value="1"/>
</dbReference>
<dbReference type="Pfam" id="PF08281">
    <property type="entry name" value="Sigma70_r4_2"/>
    <property type="match status" value="1"/>
</dbReference>
<dbReference type="SUPFAM" id="SSF88659">
    <property type="entry name" value="Sigma3 and sigma4 domains of RNA polymerase sigma factors"/>
    <property type="match status" value="1"/>
</dbReference>
<feature type="domain" description="RNA polymerase sigma-70 region 2" evidence="7">
    <location>
        <begin position="20"/>
        <end position="85"/>
    </location>
</feature>
<comment type="similarity">
    <text evidence="1 6">Belongs to the sigma-70 factor family. ECF subfamily.</text>
</comment>
<name>A0ABP7SXP5_9BACT</name>
<evidence type="ECO:0000256" key="1">
    <source>
        <dbReference type="ARBA" id="ARBA00010641"/>
    </source>
</evidence>
<organism evidence="9 10">
    <name type="scientific">Hymenobacter fastidiosus</name>
    <dbReference type="NCBI Taxonomy" id="486264"/>
    <lineage>
        <taxon>Bacteria</taxon>
        <taxon>Pseudomonadati</taxon>
        <taxon>Bacteroidota</taxon>
        <taxon>Cytophagia</taxon>
        <taxon>Cytophagales</taxon>
        <taxon>Hymenobacteraceae</taxon>
        <taxon>Hymenobacter</taxon>
    </lineage>
</organism>
<dbReference type="PROSITE" id="PS01063">
    <property type="entry name" value="SIGMA70_ECF"/>
    <property type="match status" value="1"/>
</dbReference>
<sequence>MTPASSSLPASAPEPALWLSRYGDELFRFARHRVASATAAEELVQDTFVSALGFLATFRQEASERTWLFMILRRRLVDYYRQQARSPLVPLPGAGDEAGHGSHFKIDAHVHWRAGQEPREWAPADTELERQELAQQLLCCQDQLPPQQQAVFNLRYVQEVSSEEICKDLSLSPSNYWVIIHRARLQLRRCLEKHWFLGA</sequence>
<gene>
    <name evidence="9" type="ORF">GCM10022408_34330</name>
</gene>
<keyword evidence="5 6" id="KW-0804">Transcription</keyword>
<evidence type="ECO:0000256" key="3">
    <source>
        <dbReference type="ARBA" id="ARBA00023082"/>
    </source>
</evidence>
<evidence type="ECO:0000313" key="10">
    <source>
        <dbReference type="Proteomes" id="UP001500567"/>
    </source>
</evidence>
<dbReference type="NCBIfam" id="TIGR02937">
    <property type="entry name" value="sigma70-ECF"/>
    <property type="match status" value="1"/>
</dbReference>
<dbReference type="InterPro" id="IPR013249">
    <property type="entry name" value="RNA_pol_sigma70_r4_t2"/>
</dbReference>
<keyword evidence="2 6" id="KW-0805">Transcription regulation</keyword>
<dbReference type="Gene3D" id="1.10.1740.10">
    <property type="match status" value="1"/>
</dbReference>
<dbReference type="InterPro" id="IPR014284">
    <property type="entry name" value="RNA_pol_sigma-70_dom"/>
</dbReference>
<dbReference type="InterPro" id="IPR036388">
    <property type="entry name" value="WH-like_DNA-bd_sf"/>
</dbReference>
<dbReference type="PANTHER" id="PTHR43133:SF8">
    <property type="entry name" value="RNA POLYMERASE SIGMA FACTOR HI_1459-RELATED"/>
    <property type="match status" value="1"/>
</dbReference>
<keyword evidence="10" id="KW-1185">Reference proteome</keyword>
<comment type="caution">
    <text evidence="9">The sequence shown here is derived from an EMBL/GenBank/DDBJ whole genome shotgun (WGS) entry which is preliminary data.</text>
</comment>
<evidence type="ECO:0000256" key="6">
    <source>
        <dbReference type="RuleBase" id="RU000716"/>
    </source>
</evidence>
<feature type="domain" description="RNA polymerase sigma factor 70 region 4 type 2" evidence="8">
    <location>
        <begin position="135"/>
        <end position="187"/>
    </location>
</feature>
<dbReference type="Proteomes" id="UP001500567">
    <property type="component" value="Unassembled WGS sequence"/>
</dbReference>
<dbReference type="SUPFAM" id="SSF88946">
    <property type="entry name" value="Sigma2 domain of RNA polymerase sigma factors"/>
    <property type="match status" value="1"/>
</dbReference>
<keyword evidence="3 6" id="KW-0731">Sigma factor</keyword>
<dbReference type="CDD" id="cd06171">
    <property type="entry name" value="Sigma70_r4"/>
    <property type="match status" value="1"/>
</dbReference>
<dbReference type="Gene3D" id="1.10.10.10">
    <property type="entry name" value="Winged helix-like DNA-binding domain superfamily/Winged helix DNA-binding domain"/>
    <property type="match status" value="1"/>
</dbReference>
<dbReference type="InterPro" id="IPR039425">
    <property type="entry name" value="RNA_pol_sigma-70-like"/>
</dbReference>
<dbReference type="InterPro" id="IPR013325">
    <property type="entry name" value="RNA_pol_sigma_r2"/>
</dbReference>
<reference evidence="10" key="1">
    <citation type="journal article" date="2019" name="Int. J. Syst. Evol. Microbiol.">
        <title>The Global Catalogue of Microorganisms (GCM) 10K type strain sequencing project: providing services to taxonomists for standard genome sequencing and annotation.</title>
        <authorList>
            <consortium name="The Broad Institute Genomics Platform"/>
            <consortium name="The Broad Institute Genome Sequencing Center for Infectious Disease"/>
            <person name="Wu L."/>
            <person name="Ma J."/>
        </authorList>
    </citation>
    <scope>NUCLEOTIDE SEQUENCE [LARGE SCALE GENOMIC DNA]</scope>
    <source>
        <strain evidence="10">JCM 17224</strain>
    </source>
</reference>
<dbReference type="InterPro" id="IPR013324">
    <property type="entry name" value="RNA_pol_sigma_r3/r4-like"/>
</dbReference>
<evidence type="ECO:0000256" key="4">
    <source>
        <dbReference type="ARBA" id="ARBA00023125"/>
    </source>
</evidence>
<evidence type="ECO:0000259" key="8">
    <source>
        <dbReference type="Pfam" id="PF08281"/>
    </source>
</evidence>
<proteinExistence type="inferred from homology"/>
<evidence type="ECO:0000256" key="2">
    <source>
        <dbReference type="ARBA" id="ARBA00023015"/>
    </source>
</evidence>
<evidence type="ECO:0000259" key="7">
    <source>
        <dbReference type="Pfam" id="PF04542"/>
    </source>
</evidence>
<dbReference type="InterPro" id="IPR000838">
    <property type="entry name" value="RNA_pol_sigma70_ECF_CS"/>
</dbReference>
<evidence type="ECO:0000313" key="9">
    <source>
        <dbReference type="EMBL" id="GAA4017809.1"/>
    </source>
</evidence>
<protein>
    <recommendedName>
        <fullName evidence="6">RNA polymerase sigma factor</fullName>
    </recommendedName>
</protein>
<dbReference type="RefSeq" id="WP_345074706.1">
    <property type="nucleotide sequence ID" value="NZ_BAABDJ010000038.1"/>
</dbReference>
<keyword evidence="4 6" id="KW-0238">DNA-binding</keyword>
<dbReference type="PANTHER" id="PTHR43133">
    <property type="entry name" value="RNA POLYMERASE ECF-TYPE SIGMA FACTO"/>
    <property type="match status" value="1"/>
</dbReference>